<dbReference type="GO" id="GO:0006753">
    <property type="term" value="P:nucleoside phosphate metabolic process"/>
    <property type="evidence" value="ECO:0007669"/>
    <property type="project" value="TreeGrafter"/>
</dbReference>
<keyword evidence="6" id="KW-0460">Magnesium</keyword>
<evidence type="ECO:0000313" key="13">
    <source>
        <dbReference type="EnsemblMetazoa" id="CapteP21448"/>
    </source>
</evidence>
<evidence type="ECO:0000256" key="6">
    <source>
        <dbReference type="ARBA" id="ARBA00022842"/>
    </source>
</evidence>
<evidence type="ECO:0000256" key="8">
    <source>
        <dbReference type="ARBA" id="ARBA00054674"/>
    </source>
</evidence>
<sequence length="212" mass="23476">MDKISSVSKVELTNSDFVKPFRILYEQDGTKKIWDCIKIHDSVTILIHNVSRDVFVLVKQFRPAVYINQAASHGETGSEVNTEKVPGHLGLVYELCAGIVDKNCGWNEIAQMEVLEECGYQVPLSCLEEITLARGGTGVTGTKQAFYYARVTDDMKVSAGGGNVDEGEMIEVVEISVAESLTFAMDQSIEKPVGLIFAFLWYHQYKAPKSIS</sequence>
<evidence type="ECO:0000256" key="10">
    <source>
        <dbReference type="ARBA" id="ARBA00071467"/>
    </source>
</evidence>
<dbReference type="FunCoup" id="R7TNL8">
    <property type="interactions" value="364"/>
</dbReference>
<dbReference type="SUPFAM" id="SSF55811">
    <property type="entry name" value="Nudix"/>
    <property type="match status" value="1"/>
</dbReference>
<evidence type="ECO:0000256" key="7">
    <source>
        <dbReference type="ARBA" id="ARBA00051086"/>
    </source>
</evidence>
<dbReference type="EMBL" id="AMQN01011831">
    <property type="status" value="NOT_ANNOTATED_CDS"/>
    <property type="molecule type" value="Genomic_DNA"/>
</dbReference>
<dbReference type="EnsemblMetazoa" id="CapteT21448">
    <property type="protein sequence ID" value="CapteP21448"/>
    <property type="gene ID" value="CapteG21448"/>
</dbReference>
<evidence type="ECO:0000313" key="12">
    <source>
        <dbReference type="EMBL" id="ELT95458.1"/>
    </source>
</evidence>
<dbReference type="Proteomes" id="UP000014760">
    <property type="component" value="Unassembled WGS sequence"/>
</dbReference>
<evidence type="ECO:0000256" key="2">
    <source>
        <dbReference type="ARBA" id="ARBA00004496"/>
    </source>
</evidence>
<comment type="subcellular location">
    <subcellularLocation>
        <location evidence="2">Cytoplasm</location>
    </subcellularLocation>
</comment>
<dbReference type="Gene3D" id="3.90.79.10">
    <property type="entry name" value="Nucleoside Triphosphate Pyrophosphohydrolase"/>
    <property type="match status" value="1"/>
</dbReference>
<protein>
    <recommendedName>
        <fullName evidence="10">Uridine diphosphate glucose pyrophosphatase NUDT14</fullName>
        <ecNumber evidence="9">3.6.1.45</ecNumber>
    </recommendedName>
    <alternativeName>
        <fullName evidence="11">Nucleoside diphosphate-linked moiety X motif 14</fullName>
    </alternativeName>
</protein>
<name>R7TNL8_CAPTE</name>
<proteinExistence type="predicted"/>
<dbReference type="EC" id="3.6.1.45" evidence="9"/>
<dbReference type="HOGENOM" id="CLU_062658_1_0_1"/>
<dbReference type="FunFam" id="3.90.79.10:FF:000035">
    <property type="entry name" value="Uridine diphosphate glucose pyrophosphatase"/>
    <property type="match status" value="1"/>
</dbReference>
<evidence type="ECO:0000256" key="9">
    <source>
        <dbReference type="ARBA" id="ARBA00066480"/>
    </source>
</evidence>
<dbReference type="InterPro" id="IPR004385">
    <property type="entry name" value="NDP_pyrophosphatase"/>
</dbReference>
<dbReference type="PANTHER" id="PTHR11839">
    <property type="entry name" value="UDP/ADP-SUGAR PYROPHOSPHATASE"/>
    <property type="match status" value="1"/>
</dbReference>
<dbReference type="STRING" id="283909.R7TNL8"/>
<comment type="function">
    <text evidence="8">Hydrolyzes UDP-glucose to glucose 1-phosphate and UMP and ADP-ribose to ribose 5-phosphate and AMP. The physiological substrate is probably UDP-glucose. Poor activity on other substrates such as ADP-glucose, CDP-glucose, GDP-glucose and GDP-mannose.</text>
</comment>
<evidence type="ECO:0000313" key="14">
    <source>
        <dbReference type="Proteomes" id="UP000014760"/>
    </source>
</evidence>
<evidence type="ECO:0000256" key="1">
    <source>
        <dbReference type="ARBA" id="ARBA00001946"/>
    </source>
</evidence>
<comment type="cofactor">
    <cofactor evidence="1">
        <name>Mg(2+)</name>
        <dbReference type="ChEBI" id="CHEBI:18420"/>
    </cofactor>
</comment>
<dbReference type="EMBL" id="KB309128">
    <property type="protein sequence ID" value="ELT95458.1"/>
    <property type="molecule type" value="Genomic_DNA"/>
</dbReference>
<dbReference type="GO" id="GO:0005737">
    <property type="term" value="C:cytoplasm"/>
    <property type="evidence" value="ECO:0007669"/>
    <property type="project" value="UniProtKB-SubCell"/>
</dbReference>
<dbReference type="AlphaFoldDB" id="R7TNL8"/>
<dbReference type="GO" id="GO:0046872">
    <property type="term" value="F:metal ion binding"/>
    <property type="evidence" value="ECO:0007669"/>
    <property type="project" value="InterPro"/>
</dbReference>
<reference evidence="13" key="3">
    <citation type="submission" date="2015-06" db="UniProtKB">
        <authorList>
            <consortium name="EnsemblMetazoa"/>
        </authorList>
    </citation>
    <scope>IDENTIFICATION</scope>
</reference>
<evidence type="ECO:0000256" key="5">
    <source>
        <dbReference type="ARBA" id="ARBA00022801"/>
    </source>
</evidence>
<dbReference type="OMA" id="YTYELCA"/>
<dbReference type="GO" id="GO:0008768">
    <property type="term" value="F:UDP-sugar diphosphatase activity"/>
    <property type="evidence" value="ECO:0007669"/>
    <property type="project" value="UniProtKB-EC"/>
</dbReference>
<dbReference type="OrthoDB" id="10249920at2759"/>
<evidence type="ECO:0000256" key="3">
    <source>
        <dbReference type="ARBA" id="ARBA00011738"/>
    </source>
</evidence>
<dbReference type="InterPro" id="IPR015797">
    <property type="entry name" value="NUDIX_hydrolase-like_dom_sf"/>
</dbReference>
<dbReference type="GO" id="GO:0019693">
    <property type="term" value="P:ribose phosphate metabolic process"/>
    <property type="evidence" value="ECO:0007669"/>
    <property type="project" value="TreeGrafter"/>
</dbReference>
<accession>R7TNL8</accession>
<evidence type="ECO:0000256" key="4">
    <source>
        <dbReference type="ARBA" id="ARBA00022490"/>
    </source>
</evidence>
<gene>
    <name evidence="12" type="ORF">CAPTEDRAFT_21448</name>
</gene>
<comment type="catalytic activity">
    <reaction evidence="7">
        <text>UDP-sugar + H2O = UMP + alpha-D-aldose 1-phosphate.</text>
        <dbReference type="EC" id="3.6.1.45"/>
    </reaction>
</comment>
<organism evidence="12">
    <name type="scientific">Capitella teleta</name>
    <name type="common">Polychaete worm</name>
    <dbReference type="NCBI Taxonomy" id="283909"/>
    <lineage>
        <taxon>Eukaryota</taxon>
        <taxon>Metazoa</taxon>
        <taxon>Spiralia</taxon>
        <taxon>Lophotrochozoa</taxon>
        <taxon>Annelida</taxon>
        <taxon>Polychaeta</taxon>
        <taxon>Sedentaria</taxon>
        <taxon>Scolecida</taxon>
        <taxon>Capitellidae</taxon>
        <taxon>Capitella</taxon>
    </lineage>
</organism>
<dbReference type="NCBIfam" id="TIGR00052">
    <property type="entry name" value="nudix-type nucleoside diphosphatase, YffH/AdpP family"/>
    <property type="match status" value="1"/>
</dbReference>
<keyword evidence="4" id="KW-0963">Cytoplasm</keyword>
<keyword evidence="14" id="KW-1185">Reference proteome</keyword>
<dbReference type="CDD" id="cd18887">
    <property type="entry name" value="NUDIX_UGPPase_Nudt14"/>
    <property type="match status" value="1"/>
</dbReference>
<keyword evidence="5" id="KW-0378">Hydrolase</keyword>
<evidence type="ECO:0000256" key="11">
    <source>
        <dbReference type="ARBA" id="ARBA00080475"/>
    </source>
</evidence>
<reference evidence="12 14" key="2">
    <citation type="journal article" date="2013" name="Nature">
        <title>Insights into bilaterian evolution from three spiralian genomes.</title>
        <authorList>
            <person name="Simakov O."/>
            <person name="Marletaz F."/>
            <person name="Cho S.J."/>
            <person name="Edsinger-Gonzales E."/>
            <person name="Havlak P."/>
            <person name="Hellsten U."/>
            <person name="Kuo D.H."/>
            <person name="Larsson T."/>
            <person name="Lv J."/>
            <person name="Arendt D."/>
            <person name="Savage R."/>
            <person name="Osoegawa K."/>
            <person name="de Jong P."/>
            <person name="Grimwood J."/>
            <person name="Chapman J.A."/>
            <person name="Shapiro H."/>
            <person name="Aerts A."/>
            <person name="Otillar R.P."/>
            <person name="Terry A.Y."/>
            <person name="Boore J.L."/>
            <person name="Grigoriev I.V."/>
            <person name="Lindberg D.R."/>
            <person name="Seaver E.C."/>
            <person name="Weisblat D.A."/>
            <person name="Putnam N.H."/>
            <person name="Rokhsar D.S."/>
        </authorList>
    </citation>
    <scope>NUCLEOTIDE SEQUENCE</scope>
    <source>
        <strain evidence="12 14">I ESC-2004</strain>
    </source>
</reference>
<reference evidence="14" key="1">
    <citation type="submission" date="2012-12" db="EMBL/GenBank/DDBJ databases">
        <authorList>
            <person name="Hellsten U."/>
            <person name="Grimwood J."/>
            <person name="Chapman J.A."/>
            <person name="Shapiro H."/>
            <person name="Aerts A."/>
            <person name="Otillar R.P."/>
            <person name="Terry A.Y."/>
            <person name="Boore J.L."/>
            <person name="Simakov O."/>
            <person name="Marletaz F."/>
            <person name="Cho S.-J."/>
            <person name="Edsinger-Gonzales E."/>
            <person name="Havlak P."/>
            <person name="Kuo D.-H."/>
            <person name="Larsson T."/>
            <person name="Lv J."/>
            <person name="Arendt D."/>
            <person name="Savage R."/>
            <person name="Osoegawa K."/>
            <person name="de Jong P."/>
            <person name="Lindberg D.R."/>
            <person name="Seaver E.C."/>
            <person name="Weisblat D.A."/>
            <person name="Putnam N.H."/>
            <person name="Grigoriev I.V."/>
            <person name="Rokhsar D.S."/>
        </authorList>
    </citation>
    <scope>NUCLEOTIDE SEQUENCE</scope>
    <source>
        <strain evidence="14">I ESC-2004</strain>
    </source>
</reference>
<dbReference type="PANTHER" id="PTHR11839:SF15">
    <property type="entry name" value="URIDINE DIPHOSPHATE GLUCOSE PYROPHOSPHATASE NUDT14"/>
    <property type="match status" value="1"/>
</dbReference>
<comment type="subunit">
    <text evidence="3">Homodimer.</text>
</comment>